<evidence type="ECO:0000256" key="3">
    <source>
        <dbReference type="ARBA" id="ARBA00022450"/>
    </source>
</evidence>
<dbReference type="GO" id="GO:0043041">
    <property type="term" value="P:amino acid activation for nonribosomal peptide biosynthetic process"/>
    <property type="evidence" value="ECO:0007669"/>
    <property type="project" value="TreeGrafter"/>
</dbReference>
<organism evidence="7 8">
    <name type="scientific">Pedobacter cryoconitis</name>
    <dbReference type="NCBI Taxonomy" id="188932"/>
    <lineage>
        <taxon>Bacteria</taxon>
        <taxon>Pseudomonadati</taxon>
        <taxon>Bacteroidota</taxon>
        <taxon>Sphingobacteriia</taxon>
        <taxon>Sphingobacteriales</taxon>
        <taxon>Sphingobacteriaceae</taxon>
        <taxon>Pedobacter</taxon>
    </lineage>
</organism>
<evidence type="ECO:0000256" key="4">
    <source>
        <dbReference type="ARBA" id="ARBA00022553"/>
    </source>
</evidence>
<dbReference type="SUPFAM" id="SSF47336">
    <property type="entry name" value="ACP-like"/>
    <property type="match status" value="3"/>
</dbReference>
<dbReference type="InterPro" id="IPR000873">
    <property type="entry name" value="AMP-dep_synth/lig_dom"/>
</dbReference>
<protein>
    <submittedName>
        <fullName evidence="7">Nonribosomal peptide synthetase</fullName>
    </submittedName>
</protein>
<dbReference type="FunFam" id="1.10.1200.10:FF:000005">
    <property type="entry name" value="Nonribosomal peptide synthetase 1"/>
    <property type="match status" value="2"/>
</dbReference>
<dbReference type="PROSITE" id="PS50075">
    <property type="entry name" value="CARRIER"/>
    <property type="match status" value="3"/>
</dbReference>
<keyword evidence="4" id="KW-0597">Phosphoprotein</keyword>
<feature type="domain" description="Carrier" evidence="6">
    <location>
        <begin position="2013"/>
        <end position="2090"/>
    </location>
</feature>
<dbReference type="FunFam" id="3.30.300.30:FF:000015">
    <property type="entry name" value="Nonribosomal peptide synthase SidD"/>
    <property type="match status" value="1"/>
</dbReference>
<dbReference type="PATRIC" id="fig|188932.3.peg.2974"/>
<dbReference type="InterPro" id="IPR025110">
    <property type="entry name" value="AMP-bd_C"/>
</dbReference>
<dbReference type="Pfam" id="PF00668">
    <property type="entry name" value="Condensation"/>
    <property type="match status" value="3"/>
</dbReference>
<dbReference type="InterPro" id="IPR023213">
    <property type="entry name" value="CAT-like_dom_sf"/>
</dbReference>
<evidence type="ECO:0000256" key="1">
    <source>
        <dbReference type="ARBA" id="ARBA00001957"/>
    </source>
</evidence>
<dbReference type="CDD" id="cd19531">
    <property type="entry name" value="LCL_NRPS-like"/>
    <property type="match status" value="2"/>
</dbReference>
<dbReference type="CDD" id="cd05235">
    <property type="entry name" value="SDR_e1"/>
    <property type="match status" value="1"/>
</dbReference>
<dbReference type="CDD" id="cd19543">
    <property type="entry name" value="DCL_NRPS"/>
    <property type="match status" value="1"/>
</dbReference>
<dbReference type="FunFam" id="3.40.50.980:FF:000002">
    <property type="entry name" value="Enterobactin synthetase component F"/>
    <property type="match status" value="1"/>
</dbReference>
<comment type="cofactor">
    <cofactor evidence="1">
        <name>pantetheine 4'-phosphate</name>
        <dbReference type="ChEBI" id="CHEBI:47942"/>
    </cofactor>
</comment>
<name>A0A127VET2_9SPHI</name>
<dbReference type="InterPro" id="IPR009081">
    <property type="entry name" value="PP-bd_ACP"/>
</dbReference>
<dbReference type="Gene3D" id="3.30.559.10">
    <property type="entry name" value="Chloramphenicol acetyltransferase-like domain"/>
    <property type="match status" value="3"/>
</dbReference>
<evidence type="ECO:0000256" key="2">
    <source>
        <dbReference type="ARBA" id="ARBA00006432"/>
    </source>
</evidence>
<dbReference type="SUPFAM" id="SSF56801">
    <property type="entry name" value="Acetyl-CoA synthetase-like"/>
    <property type="match status" value="3"/>
</dbReference>
<dbReference type="GO" id="GO:0016874">
    <property type="term" value="F:ligase activity"/>
    <property type="evidence" value="ECO:0007669"/>
    <property type="project" value="UniProtKB-KW"/>
</dbReference>
<dbReference type="PROSITE" id="PS00012">
    <property type="entry name" value="PHOSPHOPANTETHEINE"/>
    <property type="match status" value="2"/>
</dbReference>
<feature type="domain" description="Carrier" evidence="6">
    <location>
        <begin position="957"/>
        <end position="1034"/>
    </location>
</feature>
<evidence type="ECO:0000259" key="6">
    <source>
        <dbReference type="PROSITE" id="PS50075"/>
    </source>
</evidence>
<evidence type="ECO:0000256" key="5">
    <source>
        <dbReference type="ARBA" id="ARBA00022598"/>
    </source>
</evidence>
<sequence>MLEDVYPLSPLQEGLYYHWLQNPGSPNYFAQISFTITGNLDIGVLRESYHGLVSRHAIARTFFTQNFGENLLQVVRKDTVSDFEHIVLSKGKTSAETYRIQDREKGFNLHKGSQMRLTILEFENNTYEFIWSHHHILMDGWCLSILIREFFEIYYHLLVGRKADLKKIIPYSTYIKWLAKVDKALSLSYWQNYLDNYQQLSSIPSAFQLKKVDEPVSRQHTFYIEGAQREFIRDFCSGQSITENTFFQSLWAVLLSKYNNVNDIVFGTVVSGRPAELEGVEDMIGLFINTIPVRVQTDNETTFRTLVKEFQRNFLRGTDHHYVQLADINSNSALGQNLFDHILVFENYPVQKMDGVSVESAENVNSDHISLSSVETFDQTNYNFWITIASRDTIKITIGYNNHVYDQATAELVQSHMENLLSSIIKNDTSLLRNLDYLSTSEKLALLEDFNATSVAYPKEQTLVDLFAEQVLEHPEKTAVVFEGRHLSYGELDQESNRLAAYLRSVYQIVPGELIGVRLDRSEWLIISLLGVLKSGGAYVPIDPGYPEERIEFMISDSGCKVLLDRAELDHFCSVSSAYSDSVQPLEHSPSDLMYVLYTSGSTGKPKGCMLEHGGVLNRLWWMWNHYGFSQDDIILQKTTFSFDVSVWELFLPLCWGARMVMCSAEDSGSPEQLSDLIFRESVTALHFVPSMLNLFIETIFEEEASLERLSGLRLVFTSGEALPLSSVHHWYNKLDVPLHNLYGPTEASIDVTYYPTSPIDERIPIGKPISNTQIFILDRQDQLCGIGIAGEICLGGVGLARGYLNQAALTAEKFVTNPYRLGERMYRTGDLGRWLADGNVEYIGRMDEQVKIRGYRIELGEIDNALQGHAAISGAVVLAPLNNLGERELKAYITGEGDVDPLVLKSYLGQLLPSYMVPQAYVQLDVIPLTMSGKADRKALQGYGGKELGLVSVHVAPRTETERQLVEIWSEVLGRDPDQIGISSNFFELGGHSLKVIRLISHISKTFEVKLNLNDPFEYPTLEQLASLINTSAKTAFIRITPVAPAKSYVLSSSQRRLWILSKFKGGNTAYNISGSYVFEGNINIDALRYALNSLIERHESLRTVFREDDKSEVRQFILDSAELNFNMTYIDSVFKQENDITEETRQQLLTPFDLDKGPLIAAALHKVKGQKWIFSYVIHHIISDDWSMGIIIKELLMIYNSYVNGQTNPLKPLRIQYKDYAAWQEIQLSGKNLDLHRAYWLDQFDGKIPVLEFVADKPRPVIKSYKGGVIGRKIRLDLISNFKNILQKQDTTLFMGLLSVVNVLLNKFTNQQDIIIGTSMVSRDHADLESQIGFFVNTIALRTRFSNDDSYLTLLSKVKDVTLGAYQHQIYPFDELVNDLSLERDTSRHPLFDVMVVLQNVEKKFNQNEEGLNGLSVSGLEQSEEVNSKFDFTFFFSDNDNELNLNVVYNSQIYHKSTIEQLFLHFEQLLEAIVKKPSVPISQLDYLDASTKRYLLNEVNQSFANYPQSTNIIELFEQQVLKTPDKIAVIFENITLTYSELNDHANKLANYLLTNHAIKTNDIIGIMLDRSEKIIISILGILKSGAAYLPIDPDYPVGRKKYMLEDSGLNLLITQADYIFELDYYAHHIFAIDVQLDELELVTDNLAVKIAKDNLAYIIYTSGSTGQPKGVTIRHLSLIDYYYGITETTNIKSCEKFGLLSTVAADLGNTIIYTSLLFGGTLQVFSASDAMSYEKIASAELDCIKIVPTHWKALQDDNRLLIPNKCLILGGEQFSRDIIDHIRLHGGKCEVYNHYGPTETTIGKLIKKIDLDILYDKVPLGRPFGNTSVFLLDDKNKLVPFGVIGEIAIGGYGLSAGYLNKPDLTRNTFIDHPFFEGEKLYKTGDFGRWNSEEDLVYEGRKDNQIKIRGYRIELGEIEYALQRYPNIADAVVVDQLNKDGERELIAYVVGNEVVDVQVVRDYLNKNVPAYMIPQNIIQLEELPLMSNGKLDRNALPEINTSGRISDTIYQAPKSETEIRLVSLWSEVLGVDESEIGVKANFFDLGGHSLRTTRLASQIYKRFGAKLDFYDLFTTIVLEDQAILIDNSKKMDYLEIPKAVSCNAYVLSSSQRRIWILSQFEDGNLAYNVPGAYVFDEELNIDVLQYAFTCLIDRHEILRTVFMENEQGELMQFIMTGEDLGFTVNIVDLRSFKENDNRLREMVENDFSLPFNLVKGPLLRATLYQVEDKKWVLSYVTHHIISDGWSMGVLMRELLNFYGSQLNGTPALLPELRIQYKDYAVWQQQQLIAETLSAQKEYWLTQFSGELPVLNLSGDRPRPIFKTYKGGTIKAAIDTGLTSAFKLLLQNEDSTLFMGLLAVVNGLLNRYSGQEDIIVGSPIAGRYHADLEGQIGFYVNTLALRVRSKGTASYLELLKMVKQVTLGAYVNQMFPFDTLVNELQIERDMSRHPLFDVMIVLQGQEFAQRQGNVGHTGLKVSSYDGKKNIVSKFDLLFAFVESDGNLVVNLEYNSDIFNHEKADQLLRHFEQLLHCIVRHPLLAINQLDYLDETEKKRLFNLGGVIPAYKNDLSVLDLFNEQVKRTPDRFVISYENKQLTYRQLDELSDNGAAYLYSKYNISADDLIGISLDRTEKMIIAMLSVLKSGGAYVPFDSSYPVERIKYMQADSQCKIVLDEKEYKDLILYTSSDTIKPVIKINNTSLAYVLYTSGSTGKPKGVMVEHAALFNTIQAHLSILELKPVDKVLQFFASSFDASIYEIFTTITSGACLFIINDTDKKDPHLLEEFLQKNEISFASLPPVYFKILKLDAIRTLKKVLTGGEQVDLQSVRAYTDQGTYFNAYGPTEICVAATIFKLNQGKDPGDYLIPIGKPISGAHVYIVDKDMRLLPEGVTGEIVIGGAGLARGYMNNILLTTEKFLQSPFNSNERVYKTGDLGKWQTNGNLVFSGRIDSQVKINGHRIELSEIENVLVNYNGIKAAVVLEQINTTGRHELIAYIVSEQEQKISNLREYLKNILPNYMIPSHFMQLDSLPLMPNGKVNRNSISKMKGQLLDSEKEYIAPRSLAEAELATIWEQILNKEMISVNDNYFELGGDSMVAVKMMSVINRKMNIGLKIKDLFSNPSIQEMAIFITGTNATDKKSLSYINLEIESQLDVSFQKISELKRYSEVPKQVLVTGATGFVGAYLLKELLDHTKTIIYCLVRGENAGKAKSRVIEKLKYYNIYKSHYESRIIAVPGNLSKPNLGLSVADYENLSDNLDYIYHTAAYMDLISSYQQLKPSNVGGNIEIVRLAVTKKLKKVVYTSTLSIFSSSDGKMNYEADPIDHEEHSSVSGYAGSKWVGEKIMLKSMAAGLPVQIHRLGLISGDKITGKMPKEQWFPKLLKSCYEMGVYPREYTVPITPVDFVSKSILNLSLQTDLKTNIFHLTNVRNIFLKEFLHNADEVSKELVEIDGENWLMKLYELSEHSPLPITPLIDFSATKSSADDGPDIKYAVRINSYSTEHTLKILEGIDITFPEERHYTAKYLKNLI</sequence>
<dbReference type="Pfam" id="PF13193">
    <property type="entry name" value="AMP-binding_C"/>
    <property type="match status" value="2"/>
</dbReference>
<dbReference type="FunFam" id="3.40.50.12780:FF:000012">
    <property type="entry name" value="Non-ribosomal peptide synthetase"/>
    <property type="match status" value="1"/>
</dbReference>
<dbReference type="FunFam" id="3.40.50.980:FF:000001">
    <property type="entry name" value="Non-ribosomal peptide synthetase"/>
    <property type="match status" value="1"/>
</dbReference>
<dbReference type="InterPro" id="IPR001242">
    <property type="entry name" value="Condensation_dom"/>
</dbReference>
<dbReference type="GO" id="GO:0031177">
    <property type="term" value="F:phosphopantetheine binding"/>
    <property type="evidence" value="ECO:0007669"/>
    <property type="project" value="InterPro"/>
</dbReference>
<dbReference type="InterPro" id="IPR013120">
    <property type="entry name" value="FAR_NAD-bd"/>
</dbReference>
<keyword evidence="5" id="KW-0436">Ligase</keyword>
<dbReference type="InterPro" id="IPR036736">
    <property type="entry name" value="ACP-like_sf"/>
</dbReference>
<dbReference type="PROSITE" id="PS00455">
    <property type="entry name" value="AMP_BINDING"/>
    <property type="match status" value="3"/>
</dbReference>
<dbReference type="Gene3D" id="3.40.50.980">
    <property type="match status" value="6"/>
</dbReference>
<keyword evidence="3" id="KW-0596">Phosphopantetheine</keyword>
<accession>A0A127VET2</accession>
<dbReference type="GO" id="GO:0005829">
    <property type="term" value="C:cytosol"/>
    <property type="evidence" value="ECO:0007669"/>
    <property type="project" value="TreeGrafter"/>
</dbReference>
<dbReference type="NCBIfam" id="NF003417">
    <property type="entry name" value="PRK04813.1"/>
    <property type="match status" value="3"/>
</dbReference>
<dbReference type="InterPro" id="IPR010071">
    <property type="entry name" value="AA_adenyl_dom"/>
</dbReference>
<comment type="similarity">
    <text evidence="2">Belongs to the ATP-dependent AMP-binding enzyme family.</text>
</comment>
<dbReference type="EMBL" id="CP014504">
    <property type="protein sequence ID" value="AMP99731.1"/>
    <property type="molecule type" value="Genomic_DNA"/>
</dbReference>
<dbReference type="NCBIfam" id="TIGR01733">
    <property type="entry name" value="AA-adenyl-dom"/>
    <property type="match status" value="3"/>
</dbReference>
<dbReference type="Gene3D" id="1.10.1200.10">
    <property type="entry name" value="ACP-like"/>
    <property type="match status" value="3"/>
</dbReference>
<dbReference type="Gene3D" id="3.40.50.720">
    <property type="entry name" value="NAD(P)-binding Rossmann-like Domain"/>
    <property type="match status" value="1"/>
</dbReference>
<dbReference type="RefSeq" id="WP_068402153.1">
    <property type="nucleotide sequence ID" value="NZ_CP014504.1"/>
</dbReference>
<dbReference type="InterPro" id="IPR045851">
    <property type="entry name" value="AMP-bd_C_sf"/>
</dbReference>
<dbReference type="InterPro" id="IPR020806">
    <property type="entry name" value="PKS_PP-bd"/>
</dbReference>
<dbReference type="Gene3D" id="3.30.559.30">
    <property type="entry name" value="Nonribosomal peptide synthetase, condensation domain"/>
    <property type="match status" value="3"/>
</dbReference>
<evidence type="ECO:0000313" key="7">
    <source>
        <dbReference type="EMBL" id="AMP99731.1"/>
    </source>
</evidence>
<keyword evidence="8" id="KW-1185">Reference proteome</keyword>
<dbReference type="InterPro" id="IPR036291">
    <property type="entry name" value="NAD(P)-bd_dom_sf"/>
</dbReference>
<dbReference type="FunFam" id="3.30.300.30:FF:000010">
    <property type="entry name" value="Enterobactin synthetase component F"/>
    <property type="match status" value="1"/>
</dbReference>
<dbReference type="PANTHER" id="PTHR45527">
    <property type="entry name" value="NONRIBOSOMAL PEPTIDE SYNTHETASE"/>
    <property type="match status" value="1"/>
</dbReference>
<dbReference type="Gene3D" id="2.30.38.10">
    <property type="entry name" value="Luciferase, Domain 3"/>
    <property type="match status" value="3"/>
</dbReference>
<dbReference type="PANTHER" id="PTHR45527:SF1">
    <property type="entry name" value="FATTY ACID SYNTHASE"/>
    <property type="match status" value="1"/>
</dbReference>
<dbReference type="SUPFAM" id="SSF51735">
    <property type="entry name" value="NAD(P)-binding Rossmann-fold domains"/>
    <property type="match status" value="1"/>
</dbReference>
<feature type="domain" description="Carrier" evidence="6">
    <location>
        <begin position="3057"/>
        <end position="3132"/>
    </location>
</feature>
<dbReference type="SMART" id="SM00823">
    <property type="entry name" value="PKS_PP"/>
    <property type="match status" value="2"/>
</dbReference>
<dbReference type="Pfam" id="PF00501">
    <property type="entry name" value="AMP-binding"/>
    <property type="match status" value="3"/>
</dbReference>
<dbReference type="NCBIfam" id="TIGR01746">
    <property type="entry name" value="Thioester-redct"/>
    <property type="match status" value="1"/>
</dbReference>
<dbReference type="Gene3D" id="3.30.300.30">
    <property type="match status" value="3"/>
</dbReference>
<dbReference type="KEGG" id="pcm:AY601_2853"/>
<reference evidence="7 8" key="1">
    <citation type="submission" date="2016-03" db="EMBL/GenBank/DDBJ databases">
        <title>Complete genome sequence of Pedobacter cryoconitis PAMC 27485.</title>
        <authorList>
            <person name="Lee J."/>
            <person name="Kim O.-S."/>
        </authorList>
    </citation>
    <scope>NUCLEOTIDE SEQUENCE [LARGE SCALE GENOMIC DNA]</scope>
    <source>
        <strain evidence="7 8">PAMC 27485</strain>
    </source>
</reference>
<dbReference type="InterPro" id="IPR020845">
    <property type="entry name" value="AMP-binding_CS"/>
</dbReference>
<dbReference type="CDD" id="cd05930">
    <property type="entry name" value="A_NRPS"/>
    <property type="match status" value="3"/>
</dbReference>
<dbReference type="Pfam" id="PF07993">
    <property type="entry name" value="NAD_binding_4"/>
    <property type="match status" value="1"/>
</dbReference>
<dbReference type="FunFam" id="2.30.38.10:FF:000001">
    <property type="entry name" value="Non-ribosomal peptide synthetase PvdI"/>
    <property type="match status" value="1"/>
</dbReference>
<dbReference type="SUPFAM" id="SSF52777">
    <property type="entry name" value="CoA-dependent acyltransferases"/>
    <property type="match status" value="6"/>
</dbReference>
<dbReference type="InterPro" id="IPR010080">
    <property type="entry name" value="Thioester_reductase-like_dom"/>
</dbReference>
<gene>
    <name evidence="7" type="ORF">AY601_2853</name>
</gene>
<proteinExistence type="inferred from homology"/>
<dbReference type="GO" id="GO:0044550">
    <property type="term" value="P:secondary metabolite biosynthetic process"/>
    <property type="evidence" value="ECO:0007669"/>
    <property type="project" value="UniProtKB-ARBA"/>
</dbReference>
<dbReference type="Proteomes" id="UP000071561">
    <property type="component" value="Chromosome"/>
</dbReference>
<dbReference type="Pfam" id="PF00550">
    <property type="entry name" value="PP-binding"/>
    <property type="match status" value="3"/>
</dbReference>
<evidence type="ECO:0000313" key="8">
    <source>
        <dbReference type="Proteomes" id="UP000071561"/>
    </source>
</evidence>
<dbReference type="OrthoDB" id="4317020at2"/>
<dbReference type="InterPro" id="IPR006162">
    <property type="entry name" value="Ppantetheine_attach_site"/>
</dbReference>